<keyword evidence="1" id="KW-1133">Transmembrane helix</keyword>
<comment type="caution">
    <text evidence="2">The sequence shown here is derived from an EMBL/GenBank/DDBJ whole genome shotgun (WGS) entry which is preliminary data.</text>
</comment>
<evidence type="ECO:0000313" key="3">
    <source>
        <dbReference type="Proteomes" id="UP000286680"/>
    </source>
</evidence>
<evidence type="ECO:0000313" key="2">
    <source>
        <dbReference type="EMBL" id="RUO43425.1"/>
    </source>
</evidence>
<feature type="transmembrane region" description="Helical" evidence="1">
    <location>
        <begin position="104"/>
        <end position="130"/>
    </location>
</feature>
<sequence>MKRSTLEQLTFRFNFRFEHNGHTITASGNSMTGNEVVRVDGNLMSEQRVIAKRSEHNFELDGVEYKIRFIVTGSFFCEVTCELIKNGEVIDSQHLRSIETKSDLIKMVALLFGLGLVSGFFAAKAVLMVMG</sequence>
<keyword evidence="1" id="KW-0472">Membrane</keyword>
<accession>A0AA94EEF5</accession>
<keyword evidence="3" id="KW-1185">Reference proteome</keyword>
<reference evidence="3" key="1">
    <citation type="journal article" date="2018" name="Front. Microbiol.">
        <title>Genome-Based Analysis Reveals the Taxonomy and Diversity of the Family Idiomarinaceae.</title>
        <authorList>
            <person name="Liu Y."/>
            <person name="Lai Q."/>
            <person name="Shao Z."/>
        </authorList>
    </citation>
    <scope>NUCLEOTIDE SEQUENCE [LARGE SCALE GENOMIC DNA]</scope>
    <source>
        <strain evidence="3">SN-14</strain>
    </source>
</reference>
<dbReference type="RefSeq" id="WP_126820029.1">
    <property type="nucleotide sequence ID" value="NZ_PIPS01000002.1"/>
</dbReference>
<dbReference type="AlphaFoldDB" id="A0AA94EEF5"/>
<protein>
    <submittedName>
        <fullName evidence="2">Uncharacterized protein</fullName>
    </submittedName>
</protein>
<keyword evidence="1" id="KW-0812">Transmembrane</keyword>
<gene>
    <name evidence="2" type="ORF">CWE23_08750</name>
</gene>
<evidence type="ECO:0000256" key="1">
    <source>
        <dbReference type="SAM" id="Phobius"/>
    </source>
</evidence>
<organism evidence="2 3">
    <name type="scientific">Idiomarina aquatica</name>
    <dbReference type="NCBI Taxonomy" id="1327752"/>
    <lineage>
        <taxon>Bacteria</taxon>
        <taxon>Pseudomonadati</taxon>
        <taxon>Pseudomonadota</taxon>
        <taxon>Gammaproteobacteria</taxon>
        <taxon>Alteromonadales</taxon>
        <taxon>Idiomarinaceae</taxon>
        <taxon>Idiomarina</taxon>
    </lineage>
</organism>
<dbReference type="Proteomes" id="UP000286680">
    <property type="component" value="Unassembled WGS sequence"/>
</dbReference>
<name>A0AA94EEF5_9GAMM</name>
<dbReference type="EMBL" id="PIPS01000002">
    <property type="protein sequence ID" value="RUO43425.1"/>
    <property type="molecule type" value="Genomic_DNA"/>
</dbReference>
<proteinExistence type="predicted"/>